<protein>
    <submittedName>
        <fullName evidence="1">Uncharacterized protein</fullName>
    </submittedName>
</protein>
<keyword evidence="2" id="KW-1185">Reference proteome</keyword>
<dbReference type="Gene3D" id="2.60.120.200">
    <property type="match status" value="1"/>
</dbReference>
<dbReference type="EMBL" id="BQKY01000004">
    <property type="protein sequence ID" value="GJN89231.1"/>
    <property type="molecule type" value="Genomic_DNA"/>
</dbReference>
<organism evidence="1 2">
    <name type="scientific">Rhodotorula paludigena</name>
    <dbReference type="NCBI Taxonomy" id="86838"/>
    <lineage>
        <taxon>Eukaryota</taxon>
        <taxon>Fungi</taxon>
        <taxon>Dikarya</taxon>
        <taxon>Basidiomycota</taxon>
        <taxon>Pucciniomycotina</taxon>
        <taxon>Microbotryomycetes</taxon>
        <taxon>Sporidiobolales</taxon>
        <taxon>Sporidiobolaceae</taxon>
        <taxon>Rhodotorula</taxon>
    </lineage>
</organism>
<evidence type="ECO:0000313" key="1">
    <source>
        <dbReference type="EMBL" id="GJN89231.1"/>
    </source>
</evidence>
<comment type="caution">
    <text evidence="1">The sequence shown here is derived from an EMBL/GenBank/DDBJ whole genome shotgun (WGS) entry which is preliminary data.</text>
</comment>
<proteinExistence type="predicted"/>
<dbReference type="AlphaFoldDB" id="A0AAV5GID0"/>
<reference evidence="1 2" key="1">
    <citation type="submission" date="2021-12" db="EMBL/GenBank/DDBJ databases">
        <title>High titer production of polyol ester of fatty acids by Rhodotorula paludigena BS15 towards product separation-free biomass refinery.</title>
        <authorList>
            <person name="Mano J."/>
            <person name="Ono H."/>
            <person name="Tanaka T."/>
            <person name="Naito K."/>
            <person name="Sushida H."/>
            <person name="Ike M."/>
            <person name="Tokuyasu K."/>
            <person name="Kitaoka M."/>
        </authorList>
    </citation>
    <scope>NUCLEOTIDE SEQUENCE [LARGE SCALE GENOMIC DNA]</scope>
    <source>
        <strain evidence="1 2">BS15</strain>
    </source>
</reference>
<accession>A0AAV5GID0</accession>
<sequence>MKPAEVASIAHPAAATGQVWEGECLEVAATCADAVKDPKNFVDAVWEVASVKVYSLG</sequence>
<evidence type="ECO:0000313" key="2">
    <source>
        <dbReference type="Proteomes" id="UP001342314"/>
    </source>
</evidence>
<name>A0AAV5GID0_9BASI</name>
<dbReference type="Proteomes" id="UP001342314">
    <property type="component" value="Unassembled WGS sequence"/>
</dbReference>
<gene>
    <name evidence="1" type="ORF">Rhopal_002210-T1</name>
</gene>